<evidence type="ECO:0008006" key="3">
    <source>
        <dbReference type="Google" id="ProtNLM"/>
    </source>
</evidence>
<name>A0A316ME40_9CLOT</name>
<gene>
    <name evidence="1" type="ORF">DBY38_02085</name>
</gene>
<dbReference type="NCBIfam" id="TIGR01725">
    <property type="entry name" value="phge_HK97_gp10"/>
    <property type="match status" value="1"/>
</dbReference>
<proteinExistence type="predicted"/>
<protein>
    <recommendedName>
        <fullName evidence="3">Phage protein, HK97 gp10 family</fullName>
    </recommendedName>
</protein>
<dbReference type="AlphaFoldDB" id="A0A316ME40"/>
<dbReference type="EMBL" id="QAMZ01000007">
    <property type="protein sequence ID" value="PWL55385.1"/>
    <property type="molecule type" value="Genomic_DNA"/>
</dbReference>
<organism evidence="1 2">
    <name type="scientific">Clostridium cadaveris</name>
    <dbReference type="NCBI Taxonomy" id="1529"/>
    <lineage>
        <taxon>Bacteria</taxon>
        <taxon>Bacillati</taxon>
        <taxon>Bacillota</taxon>
        <taxon>Clostridia</taxon>
        <taxon>Eubacteriales</taxon>
        <taxon>Clostridiaceae</taxon>
        <taxon>Clostridium</taxon>
    </lineage>
</organism>
<dbReference type="Proteomes" id="UP000246114">
    <property type="component" value="Unassembled WGS sequence"/>
</dbReference>
<evidence type="ECO:0000313" key="2">
    <source>
        <dbReference type="Proteomes" id="UP000246114"/>
    </source>
</evidence>
<dbReference type="InterPro" id="IPR010064">
    <property type="entry name" value="HK97-gp10_tail"/>
</dbReference>
<sequence>MSELKVDGFDDIYKMLDDMQITDGKKKKALSLGCDIVLKRTKENAPVLTGRTKRSIKKYVRQGENGDTTCTIKVNDFTGMFTEYGTSKDKSHVGWFSNAVKDTEDKAIEKIKEVLLR</sequence>
<dbReference type="RefSeq" id="WP_178311592.1">
    <property type="nucleotide sequence ID" value="NZ_JACATM010000009.1"/>
</dbReference>
<reference evidence="1 2" key="1">
    <citation type="submission" date="2018-03" db="EMBL/GenBank/DDBJ databases">
        <title>The uncultured portion of the human microbiome is neutrally assembled.</title>
        <authorList>
            <person name="Jeraldo P."/>
            <person name="Boardman L."/>
            <person name="White B.A."/>
            <person name="Nelson H."/>
            <person name="Goldenfeld N."/>
            <person name="Chia N."/>
        </authorList>
    </citation>
    <scope>NUCLEOTIDE SEQUENCE [LARGE SCALE GENOMIC DNA]</scope>
    <source>
        <strain evidence="1">CIM:MAG 903</strain>
    </source>
</reference>
<comment type="caution">
    <text evidence="1">The sequence shown here is derived from an EMBL/GenBank/DDBJ whole genome shotgun (WGS) entry which is preliminary data.</text>
</comment>
<evidence type="ECO:0000313" key="1">
    <source>
        <dbReference type="EMBL" id="PWL55385.1"/>
    </source>
</evidence>
<accession>A0A316ME40</accession>